<sequence length="110" mass="12536">MLGFRRKEFVNKVRIWLKENESMDDGNVNDVDDANVQVEKHCDVVDDGVNPEDSVSNISSKRSKRSHASSTSSARKQAMAEALKKKHELNSTHRRKSLCLIPPHLLLRRV</sequence>
<evidence type="ECO:0000313" key="3">
    <source>
        <dbReference type="Proteomes" id="UP001482620"/>
    </source>
</evidence>
<organism evidence="2 3">
    <name type="scientific">Ilyodon furcidens</name>
    <name type="common">goldbreast splitfin</name>
    <dbReference type="NCBI Taxonomy" id="33524"/>
    <lineage>
        <taxon>Eukaryota</taxon>
        <taxon>Metazoa</taxon>
        <taxon>Chordata</taxon>
        <taxon>Craniata</taxon>
        <taxon>Vertebrata</taxon>
        <taxon>Euteleostomi</taxon>
        <taxon>Actinopterygii</taxon>
        <taxon>Neopterygii</taxon>
        <taxon>Teleostei</taxon>
        <taxon>Neoteleostei</taxon>
        <taxon>Acanthomorphata</taxon>
        <taxon>Ovalentaria</taxon>
        <taxon>Atherinomorphae</taxon>
        <taxon>Cyprinodontiformes</taxon>
        <taxon>Goodeidae</taxon>
        <taxon>Ilyodon</taxon>
    </lineage>
</organism>
<feature type="region of interest" description="Disordered" evidence="1">
    <location>
        <begin position="43"/>
        <end position="94"/>
    </location>
</feature>
<keyword evidence="3" id="KW-1185">Reference proteome</keyword>
<feature type="compositionally biased region" description="Basic residues" evidence="1">
    <location>
        <begin position="84"/>
        <end position="94"/>
    </location>
</feature>
<comment type="caution">
    <text evidence="2">The sequence shown here is derived from an EMBL/GenBank/DDBJ whole genome shotgun (WGS) entry which is preliminary data.</text>
</comment>
<dbReference type="EMBL" id="JAHRIQ010027275">
    <property type="protein sequence ID" value="MEQ2230422.1"/>
    <property type="molecule type" value="Genomic_DNA"/>
</dbReference>
<protein>
    <submittedName>
        <fullName evidence="2">Uncharacterized protein</fullName>
    </submittedName>
</protein>
<gene>
    <name evidence="2" type="ORF">ILYODFUR_029149</name>
</gene>
<dbReference type="Proteomes" id="UP001482620">
    <property type="component" value="Unassembled WGS sequence"/>
</dbReference>
<accession>A0ABV0TFW8</accession>
<reference evidence="2 3" key="1">
    <citation type="submission" date="2021-06" db="EMBL/GenBank/DDBJ databases">
        <authorList>
            <person name="Palmer J.M."/>
        </authorList>
    </citation>
    <scope>NUCLEOTIDE SEQUENCE [LARGE SCALE GENOMIC DNA]</scope>
    <source>
        <strain evidence="3">if_2019</strain>
        <tissue evidence="2">Muscle</tissue>
    </source>
</reference>
<proteinExistence type="predicted"/>
<evidence type="ECO:0000256" key="1">
    <source>
        <dbReference type="SAM" id="MobiDB-lite"/>
    </source>
</evidence>
<name>A0ABV0TFW8_9TELE</name>
<evidence type="ECO:0000313" key="2">
    <source>
        <dbReference type="EMBL" id="MEQ2230422.1"/>
    </source>
</evidence>